<dbReference type="InterPro" id="IPR016167">
    <property type="entry name" value="FAD-bd_PCMH_sub1"/>
</dbReference>
<dbReference type="PROSITE" id="PS51387">
    <property type="entry name" value="FAD_PCMH"/>
    <property type="match status" value="1"/>
</dbReference>
<dbReference type="InterPro" id="IPR016169">
    <property type="entry name" value="FAD-bd_PCMH_sub2"/>
</dbReference>
<sequence length="507" mass="56024">MKRRDFLLLSAATLAGCQLSQQPTFPGAAHGNLALPEAADWQLLSQQLTGDVLFPVADDFSRQKKAANARYDDVPTAVIIRCQTAADVQHAVRFIQRYQLPFAVRSGGHSYTGLSSTSGVLLDIGLLNQITLHQNIASIGAGAKLGDVYATLGLQQRSIPAGSCASVGIAGLVLGGGLGIADRRFGLTCDALRRVELVTATGELIYCSTTEHPQLFWALRGGGGGQFGIATQFEFDTFETAPIRNFIGRFPLKDGNQVLAIWQQWLKTLPDEIWSQATVWFNGQPDSKPEIQLRACCMGHPALLSQHWYQLTLQLAGIWSEVDMQDHQYLDFMLTDCDGLEMPECKLPNQHERGQLKRVAMAGSSDIFNDYLPLSGLHHLLNAVRKRHQDGFRGGLMLTSMGGAIRRVPPGHSAFAHRAAVLSAQYLFSGPVGTPEVMLQEGAIWVNQMRKQMRRWSCNGAYLNYTDALIKDWPQAYYGDNYVALQQLKRQYDPDNLFRFAQSIQPD</sequence>
<dbReference type="InterPro" id="IPR016166">
    <property type="entry name" value="FAD-bd_PCMH"/>
</dbReference>
<keyword evidence="3" id="KW-0285">Flavoprotein</keyword>
<dbReference type="PROSITE" id="PS51257">
    <property type="entry name" value="PROKAR_LIPOPROTEIN"/>
    <property type="match status" value="1"/>
</dbReference>
<dbReference type="InterPro" id="IPR036318">
    <property type="entry name" value="FAD-bd_PCMH-like_sf"/>
</dbReference>
<dbReference type="SUPFAM" id="SSF56176">
    <property type="entry name" value="FAD-binding/transporter-associated domain-like"/>
    <property type="match status" value="1"/>
</dbReference>
<dbReference type="OrthoDB" id="9775082at2"/>
<reference evidence="7 8" key="1">
    <citation type="submission" date="2019-01" db="EMBL/GenBank/DDBJ databases">
        <authorList>
            <person name="Chen W.-M."/>
        </authorList>
    </citation>
    <scope>NUCLEOTIDE SEQUENCE [LARGE SCALE GENOMIC DNA]</scope>
    <source>
        <strain evidence="7 8">KYPC3</strain>
    </source>
</reference>
<evidence type="ECO:0000256" key="4">
    <source>
        <dbReference type="ARBA" id="ARBA00022827"/>
    </source>
</evidence>
<evidence type="ECO:0000313" key="7">
    <source>
        <dbReference type="EMBL" id="RVU35522.1"/>
    </source>
</evidence>
<keyword evidence="5" id="KW-0560">Oxidoreductase</keyword>
<dbReference type="InterPro" id="IPR050416">
    <property type="entry name" value="FAD-linked_Oxidoreductase"/>
</dbReference>
<dbReference type="PANTHER" id="PTHR42973:SF39">
    <property type="entry name" value="FAD-BINDING PCMH-TYPE DOMAIN-CONTAINING PROTEIN"/>
    <property type="match status" value="1"/>
</dbReference>
<dbReference type="InterPro" id="IPR006094">
    <property type="entry name" value="Oxid_FAD_bind_N"/>
</dbReference>
<dbReference type="InterPro" id="IPR012951">
    <property type="entry name" value="BBE"/>
</dbReference>
<comment type="caution">
    <text evidence="7">The sequence shown here is derived from an EMBL/GenBank/DDBJ whole genome shotgun (WGS) entry which is preliminary data.</text>
</comment>
<dbReference type="Gene3D" id="3.30.465.10">
    <property type="match status" value="1"/>
</dbReference>
<evidence type="ECO:0000259" key="6">
    <source>
        <dbReference type="PROSITE" id="PS51387"/>
    </source>
</evidence>
<evidence type="ECO:0000313" key="8">
    <source>
        <dbReference type="Proteomes" id="UP000283077"/>
    </source>
</evidence>
<dbReference type="GO" id="GO:0016491">
    <property type="term" value="F:oxidoreductase activity"/>
    <property type="evidence" value="ECO:0007669"/>
    <property type="project" value="UniProtKB-KW"/>
</dbReference>
<evidence type="ECO:0000256" key="1">
    <source>
        <dbReference type="ARBA" id="ARBA00001974"/>
    </source>
</evidence>
<evidence type="ECO:0000256" key="2">
    <source>
        <dbReference type="ARBA" id="ARBA00005466"/>
    </source>
</evidence>
<protein>
    <submittedName>
        <fullName evidence="7">FAD-binding oxidoreductase</fullName>
    </submittedName>
</protein>
<dbReference type="GO" id="GO:0071949">
    <property type="term" value="F:FAD binding"/>
    <property type="evidence" value="ECO:0007669"/>
    <property type="project" value="InterPro"/>
</dbReference>
<dbReference type="EMBL" id="SACS01000014">
    <property type="protein sequence ID" value="RVU35522.1"/>
    <property type="molecule type" value="Genomic_DNA"/>
</dbReference>
<feature type="domain" description="FAD-binding PCMH-type" evidence="6">
    <location>
        <begin position="71"/>
        <end position="240"/>
    </location>
</feature>
<dbReference type="AlphaFoldDB" id="A0A437QM09"/>
<dbReference type="Pfam" id="PF01565">
    <property type="entry name" value="FAD_binding_4"/>
    <property type="match status" value="1"/>
</dbReference>
<comment type="similarity">
    <text evidence="2">Belongs to the oxygen-dependent FAD-linked oxidoreductase family.</text>
</comment>
<organism evidence="7 8">
    <name type="scientific">Rheinheimera riviphila</name>
    <dbReference type="NCBI Taxonomy" id="1834037"/>
    <lineage>
        <taxon>Bacteria</taxon>
        <taxon>Pseudomonadati</taxon>
        <taxon>Pseudomonadota</taxon>
        <taxon>Gammaproteobacteria</taxon>
        <taxon>Chromatiales</taxon>
        <taxon>Chromatiaceae</taxon>
        <taxon>Rheinheimera</taxon>
    </lineage>
</organism>
<gene>
    <name evidence="7" type="ORF">EOE67_13050</name>
</gene>
<dbReference type="PANTHER" id="PTHR42973">
    <property type="entry name" value="BINDING OXIDOREDUCTASE, PUTATIVE (AFU_ORTHOLOGUE AFUA_1G17690)-RELATED"/>
    <property type="match status" value="1"/>
</dbReference>
<keyword evidence="8" id="KW-1185">Reference proteome</keyword>
<dbReference type="Gene3D" id="3.30.43.10">
    <property type="entry name" value="Uridine Diphospho-n-acetylenolpyruvylglucosamine Reductase, domain 2"/>
    <property type="match status" value="1"/>
</dbReference>
<dbReference type="Gene3D" id="3.40.462.20">
    <property type="match status" value="1"/>
</dbReference>
<evidence type="ECO:0000256" key="3">
    <source>
        <dbReference type="ARBA" id="ARBA00022630"/>
    </source>
</evidence>
<keyword evidence="4" id="KW-0274">FAD</keyword>
<dbReference type="Pfam" id="PF08031">
    <property type="entry name" value="BBE"/>
    <property type="match status" value="1"/>
</dbReference>
<dbReference type="Proteomes" id="UP000283077">
    <property type="component" value="Unassembled WGS sequence"/>
</dbReference>
<accession>A0A437QM09</accession>
<evidence type="ECO:0000256" key="5">
    <source>
        <dbReference type="ARBA" id="ARBA00023002"/>
    </source>
</evidence>
<name>A0A437QM09_9GAMM</name>
<proteinExistence type="inferred from homology"/>
<dbReference type="RefSeq" id="WP_127699602.1">
    <property type="nucleotide sequence ID" value="NZ_SACS01000014.1"/>
</dbReference>
<comment type="cofactor">
    <cofactor evidence="1">
        <name>FAD</name>
        <dbReference type="ChEBI" id="CHEBI:57692"/>
    </cofactor>
</comment>